<dbReference type="InterPro" id="IPR020472">
    <property type="entry name" value="WD40_PAC1"/>
</dbReference>
<feature type="repeat" description="WD" evidence="3">
    <location>
        <begin position="915"/>
        <end position="955"/>
    </location>
</feature>
<dbReference type="CDD" id="cd00200">
    <property type="entry name" value="WD40"/>
    <property type="match status" value="2"/>
</dbReference>
<dbReference type="SUPFAM" id="SSF50494">
    <property type="entry name" value="Trypsin-like serine proteases"/>
    <property type="match status" value="1"/>
</dbReference>
<keyword evidence="2" id="KW-0677">Repeat</keyword>
<dbReference type="PANTHER" id="PTHR44129">
    <property type="entry name" value="WD REPEAT-CONTAINING PROTEIN POP1"/>
    <property type="match status" value="1"/>
</dbReference>
<evidence type="ECO:0000256" key="4">
    <source>
        <dbReference type="SAM" id="MobiDB-lite"/>
    </source>
</evidence>
<feature type="repeat" description="WD" evidence="3">
    <location>
        <begin position="995"/>
        <end position="1036"/>
    </location>
</feature>
<feature type="repeat" description="WD" evidence="3">
    <location>
        <begin position="1122"/>
        <end position="1157"/>
    </location>
</feature>
<name>A0ABW6J4D9_STRWE</name>
<evidence type="ECO:0000313" key="7">
    <source>
        <dbReference type="Proteomes" id="UP001600424"/>
    </source>
</evidence>
<dbReference type="PRINTS" id="PR00320">
    <property type="entry name" value="GPROTEINBRPT"/>
</dbReference>
<dbReference type="InterPro" id="IPR019775">
    <property type="entry name" value="WD40_repeat_CS"/>
</dbReference>
<dbReference type="InterPro" id="IPR036322">
    <property type="entry name" value="WD40_repeat_dom_sf"/>
</dbReference>
<feature type="repeat" description="WD" evidence="3">
    <location>
        <begin position="790"/>
        <end position="822"/>
    </location>
</feature>
<feature type="repeat" description="WD" evidence="3">
    <location>
        <begin position="831"/>
        <end position="872"/>
    </location>
</feature>
<dbReference type="InterPro" id="IPR049052">
    <property type="entry name" value="nSTAND1"/>
</dbReference>
<feature type="repeat" description="WD" evidence="3">
    <location>
        <begin position="1248"/>
        <end position="1289"/>
    </location>
</feature>
<dbReference type="InterPro" id="IPR027417">
    <property type="entry name" value="P-loop_NTPase"/>
</dbReference>
<dbReference type="SUPFAM" id="SSF50978">
    <property type="entry name" value="WD40 repeat-like"/>
    <property type="match status" value="3"/>
</dbReference>
<feature type="repeat" description="WD" evidence="3">
    <location>
        <begin position="1206"/>
        <end position="1247"/>
    </location>
</feature>
<dbReference type="InterPro" id="IPR009003">
    <property type="entry name" value="Peptidase_S1_PA"/>
</dbReference>
<feature type="domain" description="Novel STAND NTPase 1" evidence="5">
    <location>
        <begin position="202"/>
        <end position="617"/>
    </location>
</feature>
<keyword evidence="7" id="KW-1185">Reference proteome</keyword>
<organism evidence="6 7">
    <name type="scientific">Streptomyces wedmorensis</name>
    <dbReference type="NCBI Taxonomy" id="43759"/>
    <lineage>
        <taxon>Bacteria</taxon>
        <taxon>Bacillati</taxon>
        <taxon>Actinomycetota</taxon>
        <taxon>Actinomycetes</taxon>
        <taxon>Kitasatosporales</taxon>
        <taxon>Streptomycetaceae</taxon>
        <taxon>Streptomyces</taxon>
    </lineage>
</organism>
<dbReference type="PROSITE" id="PS50082">
    <property type="entry name" value="WD_REPEATS_2"/>
    <property type="match status" value="13"/>
</dbReference>
<dbReference type="Pfam" id="PF13365">
    <property type="entry name" value="Trypsin_2"/>
    <property type="match status" value="1"/>
</dbReference>
<evidence type="ECO:0000259" key="5">
    <source>
        <dbReference type="Pfam" id="PF20703"/>
    </source>
</evidence>
<proteinExistence type="predicted"/>
<evidence type="ECO:0000313" key="6">
    <source>
        <dbReference type="EMBL" id="MFE5984800.1"/>
    </source>
</evidence>
<dbReference type="PROSITE" id="PS00678">
    <property type="entry name" value="WD_REPEATS_1"/>
    <property type="match status" value="8"/>
</dbReference>
<dbReference type="Pfam" id="PF20703">
    <property type="entry name" value="nSTAND1"/>
    <property type="match status" value="1"/>
</dbReference>
<dbReference type="InterPro" id="IPR015943">
    <property type="entry name" value="WD40/YVTN_repeat-like_dom_sf"/>
</dbReference>
<feature type="repeat" description="WD" evidence="3">
    <location>
        <begin position="1080"/>
        <end position="1121"/>
    </location>
</feature>
<dbReference type="InterPro" id="IPR050349">
    <property type="entry name" value="WD_LIS1/nudF_dynein_reg"/>
</dbReference>
<dbReference type="Gene3D" id="3.40.50.300">
    <property type="entry name" value="P-loop containing nucleotide triphosphate hydrolases"/>
    <property type="match status" value="1"/>
</dbReference>
<dbReference type="Gene3D" id="2.40.10.120">
    <property type="match status" value="1"/>
</dbReference>
<dbReference type="Gene3D" id="2.130.10.10">
    <property type="entry name" value="YVTN repeat-like/Quinoprotein amine dehydrogenase"/>
    <property type="match status" value="5"/>
</dbReference>
<dbReference type="PROSITE" id="PS50294">
    <property type="entry name" value="WD_REPEATS_REGION"/>
    <property type="match status" value="11"/>
</dbReference>
<dbReference type="EMBL" id="JBHTRV010000038">
    <property type="protein sequence ID" value="MFE5984800.1"/>
    <property type="molecule type" value="Genomic_DNA"/>
</dbReference>
<feature type="repeat" description="WD" evidence="3">
    <location>
        <begin position="748"/>
        <end position="789"/>
    </location>
</feature>
<dbReference type="SMART" id="SM00320">
    <property type="entry name" value="WD40"/>
    <property type="match status" value="14"/>
</dbReference>
<reference evidence="6 7" key="1">
    <citation type="submission" date="2024-09" db="EMBL/GenBank/DDBJ databases">
        <title>The Natural Products Discovery Center: Release of the First 8490 Sequenced Strains for Exploring Actinobacteria Biosynthetic Diversity.</title>
        <authorList>
            <person name="Kalkreuter E."/>
            <person name="Kautsar S.A."/>
            <person name="Yang D."/>
            <person name="Bader C.D."/>
            <person name="Teijaro C.N."/>
            <person name="Fluegel L."/>
            <person name="Davis C.M."/>
            <person name="Simpson J.R."/>
            <person name="Lauterbach L."/>
            <person name="Steele A.D."/>
            <person name="Gui C."/>
            <person name="Meng S."/>
            <person name="Li G."/>
            <person name="Viehrig K."/>
            <person name="Ye F."/>
            <person name="Su P."/>
            <person name="Kiefer A.F."/>
            <person name="Nichols A."/>
            <person name="Cepeda A.J."/>
            <person name="Yan W."/>
            <person name="Fan B."/>
            <person name="Jiang Y."/>
            <person name="Adhikari A."/>
            <person name="Zheng C.-J."/>
            <person name="Schuster L."/>
            <person name="Cowan T.M."/>
            <person name="Smanski M.J."/>
            <person name="Chevrette M.G."/>
            <person name="De Carvalho L.P.S."/>
            <person name="Shen B."/>
        </authorList>
    </citation>
    <scope>NUCLEOTIDE SEQUENCE [LARGE SCALE GENOMIC DNA]</scope>
    <source>
        <strain evidence="6 7">NPDC056472</strain>
    </source>
</reference>
<protein>
    <submittedName>
        <fullName evidence="6">Trypsin-like peptidase domain-containing protein</fullName>
    </submittedName>
</protein>
<evidence type="ECO:0000256" key="3">
    <source>
        <dbReference type="PROSITE-ProRule" id="PRU00221"/>
    </source>
</evidence>
<accession>A0ABW6J4D9</accession>
<feature type="repeat" description="WD" evidence="3">
    <location>
        <begin position="1037"/>
        <end position="1078"/>
    </location>
</feature>
<dbReference type="CDD" id="cd00267">
    <property type="entry name" value="ABC_ATPase"/>
    <property type="match status" value="1"/>
</dbReference>
<evidence type="ECO:0000256" key="2">
    <source>
        <dbReference type="ARBA" id="ARBA00022737"/>
    </source>
</evidence>
<feature type="repeat" description="WD" evidence="3">
    <location>
        <begin position="1164"/>
        <end position="1205"/>
    </location>
</feature>
<comment type="caution">
    <text evidence="6">The sequence shown here is derived from an EMBL/GenBank/DDBJ whole genome shotgun (WGS) entry which is preliminary data.</text>
</comment>
<dbReference type="Pfam" id="PF00400">
    <property type="entry name" value="WD40"/>
    <property type="match status" value="14"/>
</dbReference>
<gene>
    <name evidence="6" type="ORF">ACFQ63_34545</name>
</gene>
<feature type="repeat" description="WD" evidence="3">
    <location>
        <begin position="1290"/>
        <end position="1324"/>
    </location>
</feature>
<dbReference type="Proteomes" id="UP001600424">
    <property type="component" value="Unassembled WGS sequence"/>
</dbReference>
<dbReference type="InterPro" id="IPR001680">
    <property type="entry name" value="WD40_rpt"/>
</dbReference>
<sequence>MAQILGPDGRVAGAGFLVTGELLVTCAHVVEAAGSGPGMEVAAAFPHAEGARGSRFEGRVLDDAWRGPEFEDVAVVRLRHPPAGVAPLPLGAATDCRGHRVRSFGFPAQAPPEGHFGYGEAGDVLPDTGGRGPHLQLTVANDLTTGFSGGPVLDEVTGLVVGMLTEITAPDAFERGQGIAYVTPTETLREILPELTVRSTCPYRGLESFTIEQARWFQGRNDAVQQVMASLARQRRLTLLLGPSGSGKSSLVQAGVLRALSVGELPGSDRWSPVLARPRQDLSAELERAGLPGASADGLGAAVARRLAAEPDGGRVVIVVDQFEELFTPAPDDGRPPDRVPLARQLATAVDENARLSVILVMRDDFYPQLAAQAPLLLEAAKPGLLNVPNTLSKKDLHDIITLPAADVGAHLQAGLPEQIITDVLATTPDGRTHGQVPATVLPLLELTLEQLWDRREDGFLTHDAYHRIGAVSGSLTLWCDTALERLSDGQRPVARRILTSLVRPEDPRRRAPAVRAQVPLDELRDLAGDPDGAPDGHQDADEVIAALARHRIITTQTPATSEDSDGPRRRPVAELIHDALIRDWGTLHDWLAQDRRFHEWLESTRERRARWAEKKDPGDLLAGTALAEGLDWSRKHRLPGDITAFLTASKDRQHAVIRRSRRLNTVLATLLVLALVAVGGALWQWRTAVTASEAAQARQLAAESAELIGTNPELASLLAVRAYRTNHNPESREALMNAAALPKHQRLAGHTESVRQVAFSPDGKTLASVGDDQTLRLWNADDGTPRATREGHEGEVYALAFSPDGKTIATGGADGTVRLWKGDGSDRTVIAEPSTVVAALAFSPDGNTIATGNGDGTVKLWDAATGALRASLEGHEDIVYSVAFSPDGHTVASGSADATVRLWDVGLGKEGRKLDALQGEVYDVAFSRDGTLASVSADGVLRLWDPATGESRDSQTEGTPEALAFSPDGRTLATGDDNTVQLWDPATGAALTGFVGHTNNVNAVAFSPDGHTLASGGLDSTVRLWDTTSGTERTLRAGHTGAVMSVAFTPDGRTLATGSLDTTAHLSDVRSGAVRETLHDDGMSSVSAVAVSPDGNIVATGDWAGAVELWDAETGKLIKSWTDHDDWVNKLTFSSDGRTLASASADYTVRLWDMRTRTPGAVLEGHNGSVNGVAFSPDGKTVATASGDAKVGLWDTDTGANREYLKGHTDQVNSVAFSPDGSALVSAGNDRTARLWDVASGSTRTTLIGHTDQVNSVAFSPDGKTIATGGIDASVRLWNVASGQTLTTLLAHTDAVFGLTFSPDGHTLATGSADSTVRLWNIDLPQPDAALDTVCRNVGRDLTPEERTAYLPDQSTGPVCPSR</sequence>
<dbReference type="SUPFAM" id="SSF52540">
    <property type="entry name" value="P-loop containing nucleoside triphosphate hydrolases"/>
    <property type="match status" value="1"/>
</dbReference>
<evidence type="ECO:0000256" key="1">
    <source>
        <dbReference type="ARBA" id="ARBA00022574"/>
    </source>
</evidence>
<feature type="region of interest" description="Disordered" evidence="4">
    <location>
        <begin position="948"/>
        <end position="968"/>
    </location>
</feature>
<dbReference type="RefSeq" id="WP_386258074.1">
    <property type="nucleotide sequence ID" value="NZ_JBHTRV010000038.1"/>
</dbReference>
<keyword evidence="1 3" id="KW-0853">WD repeat</keyword>
<feature type="repeat" description="WD" evidence="3">
    <location>
        <begin position="873"/>
        <end position="906"/>
    </location>
</feature>